<dbReference type="CDD" id="cd01948">
    <property type="entry name" value="EAL"/>
    <property type="match status" value="1"/>
</dbReference>
<organism evidence="4 5">
    <name type="scientific">Succiniclasticum ruminis</name>
    <dbReference type="NCBI Taxonomy" id="40841"/>
    <lineage>
        <taxon>Bacteria</taxon>
        <taxon>Bacillati</taxon>
        <taxon>Bacillota</taxon>
        <taxon>Negativicutes</taxon>
        <taxon>Acidaminococcales</taxon>
        <taxon>Acidaminococcaceae</taxon>
        <taxon>Succiniclasticum</taxon>
    </lineage>
</organism>
<dbReference type="SMART" id="SM00052">
    <property type="entry name" value="EAL"/>
    <property type="match status" value="1"/>
</dbReference>
<feature type="transmembrane region" description="Helical" evidence="1">
    <location>
        <begin position="199"/>
        <end position="219"/>
    </location>
</feature>
<dbReference type="RefSeq" id="WP_093730038.1">
    <property type="nucleotide sequence ID" value="NZ_FMYW01000005.1"/>
</dbReference>
<feature type="transmembrane region" description="Helical" evidence="1">
    <location>
        <begin position="70"/>
        <end position="92"/>
    </location>
</feature>
<keyword evidence="5" id="KW-1185">Reference proteome</keyword>
<evidence type="ECO:0000256" key="1">
    <source>
        <dbReference type="SAM" id="Phobius"/>
    </source>
</evidence>
<evidence type="ECO:0000313" key="4">
    <source>
        <dbReference type="EMBL" id="SDC34483.1"/>
    </source>
</evidence>
<feature type="domain" description="EAL" evidence="2">
    <location>
        <begin position="390"/>
        <end position="641"/>
    </location>
</feature>
<dbReference type="InterPro" id="IPR050706">
    <property type="entry name" value="Cyclic-di-GMP_PDE-like"/>
</dbReference>
<evidence type="ECO:0000259" key="2">
    <source>
        <dbReference type="PROSITE" id="PS50883"/>
    </source>
</evidence>
<dbReference type="Pfam" id="PF00563">
    <property type="entry name" value="EAL"/>
    <property type="match status" value="1"/>
</dbReference>
<feature type="transmembrane region" description="Helical" evidence="1">
    <location>
        <begin position="104"/>
        <end position="126"/>
    </location>
</feature>
<keyword evidence="1" id="KW-0472">Membrane</keyword>
<reference evidence="5" key="1">
    <citation type="submission" date="2016-10" db="EMBL/GenBank/DDBJ databases">
        <authorList>
            <person name="Varghese N."/>
            <person name="Submissions S."/>
        </authorList>
    </citation>
    <scope>NUCLEOTIDE SEQUENCE [LARGE SCALE GENOMIC DNA]</scope>
    <source>
        <strain evidence="5">DSM 11005</strain>
    </source>
</reference>
<dbReference type="Gene3D" id="3.30.70.270">
    <property type="match status" value="1"/>
</dbReference>
<dbReference type="InterPro" id="IPR001633">
    <property type="entry name" value="EAL_dom"/>
</dbReference>
<dbReference type="InterPro" id="IPR035919">
    <property type="entry name" value="EAL_sf"/>
</dbReference>
<feature type="domain" description="GGDEF" evidence="3">
    <location>
        <begin position="250"/>
        <end position="381"/>
    </location>
</feature>
<dbReference type="EMBL" id="FMYW01000005">
    <property type="protein sequence ID" value="SDC34483.1"/>
    <property type="molecule type" value="Genomic_DNA"/>
</dbReference>
<keyword evidence="1" id="KW-1133">Transmembrane helix</keyword>
<feature type="transmembrane region" description="Helical" evidence="1">
    <location>
        <begin position="12"/>
        <end position="29"/>
    </location>
</feature>
<accession>A0A1G6KU45</accession>
<dbReference type="SUPFAM" id="SSF141868">
    <property type="entry name" value="EAL domain-like"/>
    <property type="match status" value="1"/>
</dbReference>
<sequence length="643" mass="74304">MFQWLSQYNYDFALAAIPIQLLLLIFYCSRRNLPIRASYSFLWVMLANLAMTAFDLISCEMNEIWTEYPLWLMYVVNQGYFLGFILRGWALYDYTAEECHGYASLGKYLATLANVPAAVAVLLILSTPWTATIFHFTPDKGYYNCHLYPIIYFCTYFYIAMSLLCVFLRWKQTDFRLKMSMLGYNAVLIAGILLRKAFINTLVTSYFSILAILVIYLSAQNPDLYRDRATHLFNKDAFDKIGREFRRKRTAFHCITVTADNYASAKVLYGYQQIENAIGLIGRWMIDSFRDYYVFYYGHGEFLMLQKGKFEDHREQIIHELNTRFAHPWKGEGTEVSLSMSSMVLPYEILPEEMEQIDDLVEFAFGKTYMENKKGNKVFSKDIVTDLYRREAVEMALAKALEDRRIEVYLQPIYSMEEHRIIGAEALARLKDPELGFIPPDEFVRVAERTGDIMELGRQVFERVCEFLATGQPQRLGIRKINVNLSPAQCRNDQLAAELSAISDRHGVPLSLIDFEITETSIEDYLLIQKQMLRLQEKGAEFSLDDFGTGTSNLIRLLNLPIHIVKLDMYIVQSYFSGKTGILPDMVRMFHNAHVGVVAEGIETAEMKEELAGIGCDYQQGYYYSRPVPPEEFIAYLETVQLS</sequence>
<dbReference type="PANTHER" id="PTHR33121">
    <property type="entry name" value="CYCLIC DI-GMP PHOSPHODIESTERASE PDEF"/>
    <property type="match status" value="1"/>
</dbReference>
<keyword evidence="1" id="KW-0812">Transmembrane</keyword>
<proteinExistence type="predicted"/>
<dbReference type="PROSITE" id="PS50883">
    <property type="entry name" value="EAL"/>
    <property type="match status" value="1"/>
</dbReference>
<gene>
    <name evidence="4" type="ORF">SAMN04487864_105104</name>
</gene>
<feature type="transmembrane region" description="Helical" evidence="1">
    <location>
        <begin position="41"/>
        <end position="58"/>
    </location>
</feature>
<dbReference type="AlphaFoldDB" id="A0A1G6KU45"/>
<name>A0A1G6KU45_9FIRM</name>
<feature type="transmembrane region" description="Helical" evidence="1">
    <location>
        <begin position="146"/>
        <end position="168"/>
    </location>
</feature>
<evidence type="ECO:0000259" key="3">
    <source>
        <dbReference type="PROSITE" id="PS50887"/>
    </source>
</evidence>
<dbReference type="InterPro" id="IPR043128">
    <property type="entry name" value="Rev_trsase/Diguanyl_cyclase"/>
</dbReference>
<dbReference type="InterPro" id="IPR029787">
    <property type="entry name" value="Nucleotide_cyclase"/>
</dbReference>
<dbReference type="PANTHER" id="PTHR33121:SF70">
    <property type="entry name" value="SIGNALING PROTEIN YKOW"/>
    <property type="match status" value="1"/>
</dbReference>
<protein>
    <submittedName>
        <fullName evidence="4">Diguanylate cyclase/phosphodiesterase</fullName>
    </submittedName>
</protein>
<dbReference type="SUPFAM" id="SSF55073">
    <property type="entry name" value="Nucleotide cyclase"/>
    <property type="match status" value="1"/>
</dbReference>
<dbReference type="Proteomes" id="UP000198943">
    <property type="component" value="Unassembled WGS sequence"/>
</dbReference>
<dbReference type="OrthoDB" id="9805474at2"/>
<dbReference type="Gene3D" id="3.20.20.450">
    <property type="entry name" value="EAL domain"/>
    <property type="match status" value="1"/>
</dbReference>
<dbReference type="GO" id="GO:0071111">
    <property type="term" value="F:cyclic-guanylate-specific phosphodiesterase activity"/>
    <property type="evidence" value="ECO:0007669"/>
    <property type="project" value="InterPro"/>
</dbReference>
<dbReference type="InterPro" id="IPR000160">
    <property type="entry name" value="GGDEF_dom"/>
</dbReference>
<dbReference type="PROSITE" id="PS50887">
    <property type="entry name" value="GGDEF"/>
    <property type="match status" value="1"/>
</dbReference>
<evidence type="ECO:0000313" key="5">
    <source>
        <dbReference type="Proteomes" id="UP000198943"/>
    </source>
</evidence>